<dbReference type="WBParaSite" id="nRc.2.0.1.t44043-RA">
    <property type="protein sequence ID" value="nRc.2.0.1.t44043-RA"/>
    <property type="gene ID" value="nRc.2.0.1.g44043"/>
</dbReference>
<proteinExistence type="predicted"/>
<keyword evidence="2" id="KW-1185">Reference proteome</keyword>
<dbReference type="Proteomes" id="UP000887565">
    <property type="component" value="Unplaced"/>
</dbReference>
<feature type="compositionally biased region" description="Basic and acidic residues" evidence="1">
    <location>
        <begin position="50"/>
        <end position="61"/>
    </location>
</feature>
<feature type="compositionally biased region" description="Basic and acidic residues" evidence="1">
    <location>
        <begin position="29"/>
        <end position="40"/>
    </location>
</feature>
<reference evidence="3" key="1">
    <citation type="submission" date="2022-11" db="UniProtKB">
        <authorList>
            <consortium name="WormBaseParasite"/>
        </authorList>
    </citation>
    <scope>IDENTIFICATION</scope>
</reference>
<feature type="region of interest" description="Disordered" evidence="1">
    <location>
        <begin position="1"/>
        <end position="75"/>
    </location>
</feature>
<organism evidence="2 3">
    <name type="scientific">Romanomermis culicivorax</name>
    <name type="common">Nematode worm</name>
    <dbReference type="NCBI Taxonomy" id="13658"/>
    <lineage>
        <taxon>Eukaryota</taxon>
        <taxon>Metazoa</taxon>
        <taxon>Ecdysozoa</taxon>
        <taxon>Nematoda</taxon>
        <taxon>Enoplea</taxon>
        <taxon>Dorylaimia</taxon>
        <taxon>Mermithida</taxon>
        <taxon>Mermithoidea</taxon>
        <taxon>Mermithidae</taxon>
        <taxon>Romanomermis</taxon>
    </lineage>
</organism>
<evidence type="ECO:0000256" key="1">
    <source>
        <dbReference type="SAM" id="MobiDB-lite"/>
    </source>
</evidence>
<feature type="compositionally biased region" description="Basic residues" evidence="1">
    <location>
        <begin position="62"/>
        <end position="75"/>
    </location>
</feature>
<dbReference type="AlphaFoldDB" id="A0A915L2R1"/>
<sequence length="75" mass="8968">MQEERKDQEKGNANKNGDVTNIVTRKKKQDRESSKEEKNNVKKNKKKERIGRIEKDKDKGLKIRRHAKKRLKIKL</sequence>
<evidence type="ECO:0000313" key="3">
    <source>
        <dbReference type="WBParaSite" id="nRc.2.0.1.t44043-RA"/>
    </source>
</evidence>
<protein>
    <submittedName>
        <fullName evidence="3">Uncharacterized protein</fullName>
    </submittedName>
</protein>
<evidence type="ECO:0000313" key="2">
    <source>
        <dbReference type="Proteomes" id="UP000887565"/>
    </source>
</evidence>
<feature type="compositionally biased region" description="Polar residues" evidence="1">
    <location>
        <begin position="13"/>
        <end position="23"/>
    </location>
</feature>
<name>A0A915L2R1_ROMCU</name>
<feature type="compositionally biased region" description="Basic and acidic residues" evidence="1">
    <location>
        <begin position="1"/>
        <end position="12"/>
    </location>
</feature>
<accession>A0A915L2R1</accession>